<keyword evidence="2" id="KW-0723">Serine/threonine-protein kinase</keyword>
<dbReference type="GO" id="GO:0005524">
    <property type="term" value="F:ATP binding"/>
    <property type="evidence" value="ECO:0007669"/>
    <property type="project" value="UniProtKB-KW"/>
</dbReference>
<evidence type="ECO:0000313" key="9">
    <source>
        <dbReference type="EMBL" id="KAF4092951.1"/>
    </source>
</evidence>
<dbReference type="EMBL" id="JAAGNN010000002">
    <property type="protein sequence ID" value="KAF4092951.1"/>
    <property type="molecule type" value="Genomic_DNA"/>
</dbReference>
<protein>
    <recommendedName>
        <fullName evidence="1">non-specific serine/threonine protein kinase</fullName>
        <ecNumber evidence="1">2.7.11.1</ecNumber>
    </recommendedName>
</protein>
<keyword evidence="5" id="KW-0418">Kinase</keyword>
<dbReference type="GO" id="GO:0007346">
    <property type="term" value="P:regulation of mitotic cell cycle"/>
    <property type="evidence" value="ECO:0007669"/>
    <property type="project" value="TreeGrafter"/>
</dbReference>
<dbReference type="PANTHER" id="PTHR22984:SF11">
    <property type="entry name" value="AURORA KINASE-RELATED"/>
    <property type="match status" value="1"/>
</dbReference>
<keyword evidence="6" id="KW-0067">ATP-binding</keyword>
<gene>
    <name evidence="9" type="ORF">AMELA_G00027030</name>
</gene>
<dbReference type="AlphaFoldDB" id="A0A7J6BFR6"/>
<evidence type="ECO:0000256" key="3">
    <source>
        <dbReference type="ARBA" id="ARBA00022679"/>
    </source>
</evidence>
<evidence type="ECO:0000256" key="6">
    <source>
        <dbReference type="ARBA" id="ARBA00022840"/>
    </source>
</evidence>
<evidence type="ECO:0000313" key="10">
    <source>
        <dbReference type="Proteomes" id="UP000593565"/>
    </source>
</evidence>
<dbReference type="GO" id="GO:0005737">
    <property type="term" value="C:cytoplasm"/>
    <property type="evidence" value="ECO:0007669"/>
    <property type="project" value="TreeGrafter"/>
</dbReference>
<accession>A0A7J6BFR6</accession>
<dbReference type="Gene3D" id="3.30.200.20">
    <property type="entry name" value="Phosphorylase Kinase, domain 1"/>
    <property type="match status" value="1"/>
</dbReference>
<comment type="catalytic activity">
    <reaction evidence="8">
        <text>L-seryl-[protein] + ATP = O-phospho-L-seryl-[protein] + ADP + H(+)</text>
        <dbReference type="Rhea" id="RHEA:17989"/>
        <dbReference type="Rhea" id="RHEA-COMP:9863"/>
        <dbReference type="Rhea" id="RHEA-COMP:11604"/>
        <dbReference type="ChEBI" id="CHEBI:15378"/>
        <dbReference type="ChEBI" id="CHEBI:29999"/>
        <dbReference type="ChEBI" id="CHEBI:30616"/>
        <dbReference type="ChEBI" id="CHEBI:83421"/>
        <dbReference type="ChEBI" id="CHEBI:456216"/>
        <dbReference type="EC" id="2.7.11.1"/>
    </reaction>
</comment>
<evidence type="ECO:0000256" key="7">
    <source>
        <dbReference type="ARBA" id="ARBA00047899"/>
    </source>
</evidence>
<dbReference type="InterPro" id="IPR051138">
    <property type="entry name" value="PIM_Ser/Thr_kinase"/>
</dbReference>
<keyword evidence="10" id="KW-1185">Reference proteome</keyword>
<keyword evidence="4" id="KW-0547">Nucleotide-binding</keyword>
<dbReference type="Proteomes" id="UP000593565">
    <property type="component" value="Unassembled WGS sequence"/>
</dbReference>
<dbReference type="PANTHER" id="PTHR22984">
    <property type="entry name" value="SERINE/THREONINE-PROTEIN KINASE PIM"/>
    <property type="match status" value="1"/>
</dbReference>
<sequence length="183" mass="20877">MQYCETITRPAPGRIKRSFVKWLICLTCCKKGQKNKSLCGCYSFASCIKSKPLMQMLILTQSSTQHYPALKWSTSFRAQNSWTSDKIIAPQSPEVERTDPEVVFASRYTTGELLRMGSFESVYADICLDDEKEVAIKTMDKNIVTNILIIPRERHEPPLEVALMEKVSKPPCCSNVVELLDWF</sequence>
<evidence type="ECO:0000256" key="1">
    <source>
        <dbReference type="ARBA" id="ARBA00012513"/>
    </source>
</evidence>
<proteinExistence type="predicted"/>
<organism evidence="9 10">
    <name type="scientific">Ameiurus melas</name>
    <name type="common">Black bullhead</name>
    <name type="synonym">Silurus melas</name>
    <dbReference type="NCBI Taxonomy" id="219545"/>
    <lineage>
        <taxon>Eukaryota</taxon>
        <taxon>Metazoa</taxon>
        <taxon>Chordata</taxon>
        <taxon>Craniata</taxon>
        <taxon>Vertebrata</taxon>
        <taxon>Euteleostomi</taxon>
        <taxon>Actinopterygii</taxon>
        <taxon>Neopterygii</taxon>
        <taxon>Teleostei</taxon>
        <taxon>Ostariophysi</taxon>
        <taxon>Siluriformes</taxon>
        <taxon>Ictaluridae</taxon>
        <taxon>Ameiurus</taxon>
    </lineage>
</organism>
<name>A0A7J6BFR6_AMEME</name>
<dbReference type="InterPro" id="IPR011009">
    <property type="entry name" value="Kinase-like_dom_sf"/>
</dbReference>
<dbReference type="EC" id="2.7.11.1" evidence="1"/>
<keyword evidence="3" id="KW-0808">Transferase</keyword>
<evidence type="ECO:0000256" key="4">
    <source>
        <dbReference type="ARBA" id="ARBA00022741"/>
    </source>
</evidence>
<comment type="catalytic activity">
    <reaction evidence="7">
        <text>L-threonyl-[protein] + ATP = O-phospho-L-threonyl-[protein] + ADP + H(+)</text>
        <dbReference type="Rhea" id="RHEA:46608"/>
        <dbReference type="Rhea" id="RHEA-COMP:11060"/>
        <dbReference type="Rhea" id="RHEA-COMP:11605"/>
        <dbReference type="ChEBI" id="CHEBI:15378"/>
        <dbReference type="ChEBI" id="CHEBI:30013"/>
        <dbReference type="ChEBI" id="CHEBI:30616"/>
        <dbReference type="ChEBI" id="CHEBI:61977"/>
        <dbReference type="ChEBI" id="CHEBI:456216"/>
        <dbReference type="EC" id="2.7.11.1"/>
    </reaction>
</comment>
<evidence type="ECO:0000256" key="2">
    <source>
        <dbReference type="ARBA" id="ARBA00022527"/>
    </source>
</evidence>
<dbReference type="SUPFAM" id="SSF56112">
    <property type="entry name" value="Protein kinase-like (PK-like)"/>
    <property type="match status" value="1"/>
</dbReference>
<reference evidence="9 10" key="1">
    <citation type="submission" date="2020-02" db="EMBL/GenBank/DDBJ databases">
        <title>A chromosome-scale genome assembly of the black bullhead catfish (Ameiurus melas).</title>
        <authorList>
            <person name="Wen M."/>
            <person name="Zham M."/>
            <person name="Cabau C."/>
            <person name="Klopp C."/>
            <person name="Donnadieu C."/>
            <person name="Roques C."/>
            <person name="Bouchez O."/>
            <person name="Lampietro C."/>
            <person name="Jouanno E."/>
            <person name="Herpin A."/>
            <person name="Louis A."/>
            <person name="Berthelot C."/>
            <person name="Parey E."/>
            <person name="Roest-Crollius H."/>
            <person name="Braasch I."/>
            <person name="Postlethwait J."/>
            <person name="Robinson-Rechavi M."/>
            <person name="Echchiki A."/>
            <person name="Begum T."/>
            <person name="Montfort J."/>
            <person name="Schartl M."/>
            <person name="Bobe J."/>
            <person name="Guiguen Y."/>
        </authorList>
    </citation>
    <scope>NUCLEOTIDE SEQUENCE [LARGE SCALE GENOMIC DNA]</scope>
    <source>
        <strain evidence="9">M_S1</strain>
        <tissue evidence="9">Blood</tissue>
    </source>
</reference>
<evidence type="ECO:0000256" key="5">
    <source>
        <dbReference type="ARBA" id="ARBA00022777"/>
    </source>
</evidence>
<comment type="caution">
    <text evidence="9">The sequence shown here is derived from an EMBL/GenBank/DDBJ whole genome shotgun (WGS) entry which is preliminary data.</text>
</comment>
<dbReference type="GO" id="GO:0004674">
    <property type="term" value="F:protein serine/threonine kinase activity"/>
    <property type="evidence" value="ECO:0007669"/>
    <property type="project" value="UniProtKB-KW"/>
</dbReference>
<dbReference type="GO" id="GO:0043066">
    <property type="term" value="P:negative regulation of apoptotic process"/>
    <property type="evidence" value="ECO:0007669"/>
    <property type="project" value="TreeGrafter"/>
</dbReference>
<evidence type="ECO:0000256" key="8">
    <source>
        <dbReference type="ARBA" id="ARBA00048679"/>
    </source>
</evidence>